<gene>
    <name evidence="2" type="ORF">BA177_03295</name>
</gene>
<dbReference type="InterPro" id="IPR050902">
    <property type="entry name" value="ABC_Transporter_SBP"/>
</dbReference>
<proteinExistence type="predicted"/>
<dbReference type="PANTHER" id="PTHR30535">
    <property type="entry name" value="VITAMIN B12-BINDING PROTEIN"/>
    <property type="match status" value="1"/>
</dbReference>
<evidence type="ECO:0000313" key="2">
    <source>
        <dbReference type="EMBL" id="ANO50370.1"/>
    </source>
</evidence>
<name>A0A193LCV5_9GAMM</name>
<dbReference type="SUPFAM" id="SSF53807">
    <property type="entry name" value="Helical backbone' metal receptor"/>
    <property type="match status" value="1"/>
</dbReference>
<dbReference type="Pfam" id="PF01497">
    <property type="entry name" value="Peripla_BP_2"/>
    <property type="match status" value="1"/>
</dbReference>
<evidence type="ECO:0000259" key="1">
    <source>
        <dbReference type="PROSITE" id="PS50983"/>
    </source>
</evidence>
<dbReference type="KEGG" id="woc:BA177_03295"/>
<evidence type="ECO:0000313" key="3">
    <source>
        <dbReference type="Proteomes" id="UP000092695"/>
    </source>
</evidence>
<dbReference type="GO" id="GO:0071281">
    <property type="term" value="P:cellular response to iron ion"/>
    <property type="evidence" value="ECO:0007669"/>
    <property type="project" value="TreeGrafter"/>
</dbReference>
<dbReference type="Gene3D" id="3.40.50.1980">
    <property type="entry name" value="Nitrogenase molybdenum iron protein domain"/>
    <property type="match status" value="2"/>
</dbReference>
<sequence>MGAGEQLVGVSAYSDYPAAVQSLPVVGDALMVDLEQLALLRPDVLLAWESGTPSHVVDEFRARGYRVATIRTRRLQDIASALRRIGELTGHADEAELVANRFQSDLQELADDYAGTSEIRVFYQVSSRPLYTVNGSHYVSELIELCGGRNVFEDLGELAPMIAEEAVLERDPEALLAADVDGSDAFAVWARWPLMSANRYDNHFLVPADEIGRPTTRLIAAGREICQSLQLGREQRAASEP</sequence>
<dbReference type="STRING" id="1548547.BA177_03295"/>
<keyword evidence="3" id="KW-1185">Reference proteome</keyword>
<dbReference type="AlphaFoldDB" id="A0A193LCV5"/>
<protein>
    <recommendedName>
        <fullName evidence="1">Fe/B12 periplasmic-binding domain-containing protein</fullName>
    </recommendedName>
</protein>
<feature type="domain" description="Fe/B12 periplasmic-binding" evidence="1">
    <location>
        <begin position="1"/>
        <end position="233"/>
    </location>
</feature>
<reference evidence="2 3" key="1">
    <citation type="submission" date="2016-06" db="EMBL/GenBank/DDBJ databases">
        <title>Complete genome sequence of a deep-branching marine Gamma Proteobacterium Woeseia oceani type strain XK5.</title>
        <authorList>
            <person name="Mu D."/>
            <person name="Du Z."/>
        </authorList>
    </citation>
    <scope>NUCLEOTIDE SEQUENCE [LARGE SCALE GENOMIC DNA]</scope>
    <source>
        <strain evidence="2 3">XK5</strain>
    </source>
</reference>
<organism evidence="2 3">
    <name type="scientific">Woeseia oceani</name>
    <dbReference type="NCBI Taxonomy" id="1548547"/>
    <lineage>
        <taxon>Bacteria</taxon>
        <taxon>Pseudomonadati</taxon>
        <taxon>Pseudomonadota</taxon>
        <taxon>Gammaproteobacteria</taxon>
        <taxon>Woeseiales</taxon>
        <taxon>Woeseiaceae</taxon>
        <taxon>Woeseia</taxon>
    </lineage>
</organism>
<accession>A0A193LCV5</accession>
<dbReference type="PROSITE" id="PS50983">
    <property type="entry name" value="FE_B12_PBP"/>
    <property type="match status" value="1"/>
</dbReference>
<dbReference type="EMBL" id="CP016268">
    <property type="protein sequence ID" value="ANO50370.1"/>
    <property type="molecule type" value="Genomic_DNA"/>
</dbReference>
<dbReference type="InterPro" id="IPR002491">
    <property type="entry name" value="ABC_transptr_periplasmic_BD"/>
</dbReference>
<dbReference type="Proteomes" id="UP000092695">
    <property type="component" value="Chromosome"/>
</dbReference>
<dbReference type="PANTHER" id="PTHR30535:SF34">
    <property type="entry name" value="MOLYBDATE-BINDING PROTEIN MOLA"/>
    <property type="match status" value="1"/>
</dbReference>